<dbReference type="AlphaFoldDB" id="A0A5G2RDB6"/>
<organism evidence="1 2">
    <name type="scientific">Sus scrofa</name>
    <name type="common">Pig</name>
    <dbReference type="NCBI Taxonomy" id="9823"/>
    <lineage>
        <taxon>Eukaryota</taxon>
        <taxon>Metazoa</taxon>
        <taxon>Chordata</taxon>
        <taxon>Craniata</taxon>
        <taxon>Vertebrata</taxon>
        <taxon>Euteleostomi</taxon>
        <taxon>Mammalia</taxon>
        <taxon>Eutheria</taxon>
        <taxon>Laurasiatheria</taxon>
        <taxon>Artiodactyla</taxon>
        <taxon>Suina</taxon>
        <taxon>Suidae</taxon>
        <taxon>Sus</taxon>
    </lineage>
</organism>
<sequence>MGHFYICQVGLTVAEEIIMTKDVHNPLRPVLDRRRAIQKNGTSVRGLWAFLPSAPVVSRGYTDLCGPLPHLSTFVLQAAHSLLPPLCSHSTRVSQKMSSGLKDPDATVMA</sequence>
<dbReference type="InParanoid" id="A0A5G2RDB6"/>
<name>A0A5G2RDB6_PIG</name>
<accession>A0A5G2RDB6</accession>
<dbReference type="Bgee" id="ENSSSCG00000043514">
    <property type="expression patterns" value="Expressed in brainstem"/>
</dbReference>
<dbReference type="Proteomes" id="UP000008227">
    <property type="component" value="Chromosome 15"/>
</dbReference>
<keyword evidence="2" id="KW-1185">Reference proteome</keyword>
<reference evidence="2" key="1">
    <citation type="submission" date="2009-11" db="EMBL/GenBank/DDBJ databases">
        <authorList>
            <consortium name="Porcine genome sequencing project"/>
        </authorList>
    </citation>
    <scope>NUCLEOTIDE SEQUENCE [LARGE SCALE GENOMIC DNA]</scope>
    <source>
        <strain evidence="2">Duroc</strain>
    </source>
</reference>
<dbReference type="GeneTree" id="ENSGT00980000199387"/>
<reference evidence="1" key="3">
    <citation type="submission" date="2025-08" db="UniProtKB">
        <authorList>
            <consortium name="Ensembl"/>
        </authorList>
    </citation>
    <scope>IDENTIFICATION</scope>
</reference>
<protein>
    <submittedName>
        <fullName evidence="1">Uncharacterized protein</fullName>
    </submittedName>
</protein>
<evidence type="ECO:0000313" key="2">
    <source>
        <dbReference type="Proteomes" id="UP000008227"/>
    </source>
</evidence>
<proteinExistence type="predicted"/>
<reference evidence="1" key="4">
    <citation type="submission" date="2025-09" db="UniProtKB">
        <authorList>
            <consortium name="Ensembl"/>
        </authorList>
    </citation>
    <scope>IDENTIFICATION</scope>
</reference>
<reference evidence="1" key="2">
    <citation type="journal article" date="2020" name="Gigascience">
        <title>An improved pig reference genome sequence to enable pig genetics and genomics research.</title>
        <authorList>
            <person name="Warr A."/>
            <person name="Affara N."/>
            <person name="Aken B."/>
            <person name="Beiki H."/>
            <person name="Bickhart D.M."/>
            <person name="Billis K."/>
            <person name="Chow W."/>
            <person name="Eory L."/>
            <person name="Finlayson H.A."/>
            <person name="Flicek P."/>
            <person name="Giron C.G."/>
            <person name="Griffin D.K."/>
            <person name="Hall R."/>
            <person name="Hannum G."/>
            <person name="Hourlier T."/>
            <person name="Howe K."/>
            <person name="Hume D.A."/>
            <person name="Izuogu O."/>
            <person name="Kim K."/>
            <person name="Koren S."/>
            <person name="Liu H."/>
            <person name="Manchanda N."/>
            <person name="Martin F.J."/>
            <person name="Nonneman D.J."/>
            <person name="O'Connor R.E."/>
            <person name="Phillippy A.M."/>
            <person name="Rohrer G.A."/>
            <person name="Rosen B.D."/>
            <person name="Rund L.A."/>
            <person name="Sargent C.A."/>
            <person name="Schook L.B."/>
            <person name="Schroeder S.G."/>
            <person name="Schwartz A.S."/>
            <person name="Skinner B.M."/>
            <person name="Talbot R."/>
            <person name="Tseng E."/>
            <person name="Tuggle C.K."/>
            <person name="Watson M."/>
            <person name="Smith T.P.L."/>
            <person name="Archibald A.L."/>
        </authorList>
    </citation>
    <scope>NUCLEOTIDE SEQUENCE [LARGE SCALE GENOMIC DNA]</scope>
    <source>
        <strain evidence="1">Duroc</strain>
    </source>
</reference>
<evidence type="ECO:0000313" key="1">
    <source>
        <dbReference type="Ensembl" id="ENSSSCP00000072353.1"/>
    </source>
</evidence>
<dbReference type="Ensembl" id="ENSSSCT00000073188.1">
    <property type="protein sequence ID" value="ENSSSCP00000072353.1"/>
    <property type="gene ID" value="ENSSSCG00000043514.1"/>
</dbReference>